<protein>
    <submittedName>
        <fullName evidence="3">Aldehyde dehydrogenase family protein</fullName>
    </submittedName>
</protein>
<dbReference type="SUPFAM" id="SSF53720">
    <property type="entry name" value="ALDH-like"/>
    <property type="match status" value="1"/>
</dbReference>
<dbReference type="InterPro" id="IPR015590">
    <property type="entry name" value="Aldehyde_DH_dom"/>
</dbReference>
<dbReference type="Pfam" id="PF00171">
    <property type="entry name" value="Aldedh"/>
    <property type="match status" value="1"/>
</dbReference>
<dbReference type="Proteomes" id="UP001596507">
    <property type="component" value="Unassembled WGS sequence"/>
</dbReference>
<keyword evidence="1" id="KW-0560">Oxidoreductase</keyword>
<reference evidence="4" key="1">
    <citation type="journal article" date="2019" name="Int. J. Syst. Evol. Microbiol.">
        <title>The Global Catalogue of Microorganisms (GCM) 10K type strain sequencing project: providing services to taxonomists for standard genome sequencing and annotation.</title>
        <authorList>
            <consortium name="The Broad Institute Genomics Platform"/>
            <consortium name="The Broad Institute Genome Sequencing Center for Infectious Disease"/>
            <person name="Wu L."/>
            <person name="Ma J."/>
        </authorList>
    </citation>
    <scope>NUCLEOTIDE SEQUENCE [LARGE SCALE GENOMIC DNA]</scope>
    <source>
        <strain evidence="4">CGMCC 1.15772</strain>
    </source>
</reference>
<evidence type="ECO:0000256" key="1">
    <source>
        <dbReference type="ARBA" id="ARBA00023002"/>
    </source>
</evidence>
<keyword evidence="4" id="KW-1185">Reference proteome</keyword>
<gene>
    <name evidence="3" type="ORF">ACFQRL_10770</name>
</gene>
<accession>A0ABW2HDX2</accession>
<comment type="caution">
    <text evidence="3">The sequence shown here is derived from an EMBL/GenBank/DDBJ whole genome shotgun (WGS) entry which is preliminary data.</text>
</comment>
<sequence>MTPTLSTTDPRTGVVADTGIAPTSDHAVDAIVEAAVGAAEQLEGFDRHWRADLLDAMAAALEERRQLLVDIAMAETGLGEPRLQAELTRTVYQLRLFGDAVREGGYLEAAIDHAGDTPMGAQPDVRRMLVPIGPVAVFGSSNFPFAFSVPGGDTAAAIAAGNPVIAKAHSAHPLTSQASFAALSAGADRVGAPAGTVSIVYGQAAGSRLVAHPGLSAVGFTGSLGAASRLQELIAQRERPIPFYGELQSINPMIVTSAALHARGADIAKGLALSVTGSGGQLCTKPGIVLLPRGAAADEFARALVDEMSSVEASALLNERVLTSFRESESELEAARGTTSLLGSSGAPASAGEGFFVEPRVLRVPAAEITEEHTVEAFGPLVVLVDYDTTAQLLGALDVVPDSLTISVHSEADEASQVAGILPRLTATAGRVVFDGFPTGVRVSWAQHHGGPWPATNSIHTSVGVTAIRRFLRPLAWQNAPEQLLPTELRDDYLGVPRRVDGVLHLPS</sequence>
<evidence type="ECO:0000313" key="3">
    <source>
        <dbReference type="EMBL" id="MFC7269444.1"/>
    </source>
</evidence>
<proteinExistence type="predicted"/>
<dbReference type="RefSeq" id="WP_262874359.1">
    <property type="nucleotide sequence ID" value="NZ_BAABKW010000004.1"/>
</dbReference>
<dbReference type="InterPro" id="IPR016162">
    <property type="entry name" value="Ald_DH_N"/>
</dbReference>
<dbReference type="EMBL" id="JBHTBE010000002">
    <property type="protein sequence ID" value="MFC7269444.1"/>
    <property type="molecule type" value="Genomic_DNA"/>
</dbReference>
<dbReference type="Gene3D" id="3.40.309.10">
    <property type="entry name" value="Aldehyde Dehydrogenase, Chain A, domain 2"/>
    <property type="match status" value="1"/>
</dbReference>
<name>A0ABW2HDX2_9MICO</name>
<dbReference type="PANTHER" id="PTHR43353:SF3">
    <property type="entry name" value="ALDEHYDE DEHYDROGENASE-RELATED"/>
    <property type="match status" value="1"/>
</dbReference>
<dbReference type="InterPro" id="IPR016163">
    <property type="entry name" value="Ald_DH_C"/>
</dbReference>
<dbReference type="InterPro" id="IPR016161">
    <property type="entry name" value="Ald_DH/histidinol_DH"/>
</dbReference>
<dbReference type="PANTHER" id="PTHR43353">
    <property type="entry name" value="SUCCINATE-SEMIALDEHYDE DEHYDROGENASE, MITOCHONDRIAL"/>
    <property type="match status" value="1"/>
</dbReference>
<organism evidence="3 4">
    <name type="scientific">Microbacterium fluvii</name>
    <dbReference type="NCBI Taxonomy" id="415215"/>
    <lineage>
        <taxon>Bacteria</taxon>
        <taxon>Bacillati</taxon>
        <taxon>Actinomycetota</taxon>
        <taxon>Actinomycetes</taxon>
        <taxon>Micrococcales</taxon>
        <taxon>Microbacteriaceae</taxon>
        <taxon>Microbacterium</taxon>
    </lineage>
</organism>
<dbReference type="Gene3D" id="3.40.605.10">
    <property type="entry name" value="Aldehyde Dehydrogenase, Chain A, domain 1"/>
    <property type="match status" value="1"/>
</dbReference>
<evidence type="ECO:0000313" key="4">
    <source>
        <dbReference type="Proteomes" id="UP001596507"/>
    </source>
</evidence>
<evidence type="ECO:0000259" key="2">
    <source>
        <dbReference type="Pfam" id="PF00171"/>
    </source>
</evidence>
<feature type="domain" description="Aldehyde dehydrogenase" evidence="2">
    <location>
        <begin position="6"/>
        <end position="418"/>
    </location>
</feature>
<dbReference type="InterPro" id="IPR050740">
    <property type="entry name" value="Aldehyde_DH_Superfamily"/>
</dbReference>